<comment type="caution">
    <text evidence="5">The sequence shown here is derived from an EMBL/GenBank/DDBJ whole genome shotgun (WGS) entry which is preliminary data.</text>
</comment>
<reference evidence="5 6" key="1">
    <citation type="submission" date="2020-08" db="EMBL/GenBank/DDBJ databases">
        <title>Novel species isolated from subtropical streams in China.</title>
        <authorList>
            <person name="Lu H."/>
        </authorList>
    </citation>
    <scope>NUCLEOTIDE SEQUENCE [LARGE SCALE GENOMIC DNA]</scope>
    <source>
        <strain evidence="5 6">CCTCC AB 2015119</strain>
    </source>
</reference>
<accession>A0ABR6XGE6</accession>
<name>A0ABR6XGE6_9BURK</name>
<protein>
    <submittedName>
        <fullName evidence="5">ParB/RepB/Spo0J family partition protein</fullName>
    </submittedName>
</protein>
<comment type="similarity">
    <text evidence="1">Belongs to the ParB family.</text>
</comment>
<feature type="region of interest" description="Disordered" evidence="3">
    <location>
        <begin position="577"/>
        <end position="604"/>
    </location>
</feature>
<evidence type="ECO:0000256" key="3">
    <source>
        <dbReference type="SAM" id="MobiDB-lite"/>
    </source>
</evidence>
<dbReference type="InterPro" id="IPR041468">
    <property type="entry name" value="HTH_ParB/Spo0J"/>
</dbReference>
<dbReference type="InterPro" id="IPR003115">
    <property type="entry name" value="ParB_N"/>
</dbReference>
<dbReference type="NCBIfam" id="TIGR00180">
    <property type="entry name" value="parB_part"/>
    <property type="match status" value="1"/>
</dbReference>
<dbReference type="PANTHER" id="PTHR33375">
    <property type="entry name" value="CHROMOSOME-PARTITIONING PROTEIN PARB-RELATED"/>
    <property type="match status" value="1"/>
</dbReference>
<dbReference type="Proteomes" id="UP000637632">
    <property type="component" value="Unassembled WGS sequence"/>
</dbReference>
<proteinExistence type="inferred from homology"/>
<evidence type="ECO:0000256" key="2">
    <source>
        <dbReference type="ARBA" id="ARBA00022829"/>
    </source>
</evidence>
<dbReference type="Pfam" id="PF02195">
    <property type="entry name" value="ParB_N"/>
    <property type="match status" value="1"/>
</dbReference>
<dbReference type="InterPro" id="IPR004437">
    <property type="entry name" value="ParB/RepB/Spo0J"/>
</dbReference>
<feature type="domain" description="ParB-like N-terminal" evidence="4">
    <location>
        <begin position="29"/>
        <end position="123"/>
    </location>
</feature>
<gene>
    <name evidence="5" type="ORF">H8K26_07900</name>
</gene>
<dbReference type="InterPro" id="IPR050336">
    <property type="entry name" value="Chromosome_partition/occlusion"/>
</dbReference>
<dbReference type="Pfam" id="PF17762">
    <property type="entry name" value="HTH_ParB"/>
    <property type="match status" value="1"/>
</dbReference>
<evidence type="ECO:0000313" key="5">
    <source>
        <dbReference type="EMBL" id="MBC3811364.1"/>
    </source>
</evidence>
<dbReference type="SUPFAM" id="SSF110849">
    <property type="entry name" value="ParB/Sulfiredoxin"/>
    <property type="match status" value="1"/>
</dbReference>
<evidence type="ECO:0000313" key="6">
    <source>
        <dbReference type="Proteomes" id="UP000637632"/>
    </source>
</evidence>
<dbReference type="Gene3D" id="1.10.10.2830">
    <property type="match status" value="1"/>
</dbReference>
<keyword evidence="6" id="KW-1185">Reference proteome</keyword>
<dbReference type="SMART" id="SM00470">
    <property type="entry name" value="ParB"/>
    <property type="match status" value="1"/>
</dbReference>
<dbReference type="RefSeq" id="WP_190478607.1">
    <property type="nucleotide sequence ID" value="NZ_JACOFT010000002.1"/>
</dbReference>
<evidence type="ECO:0000256" key="1">
    <source>
        <dbReference type="ARBA" id="ARBA00006295"/>
    </source>
</evidence>
<organism evidence="5 6">
    <name type="scientific">Undibacterium aquatile</name>
    <dbReference type="NCBI Taxonomy" id="1537398"/>
    <lineage>
        <taxon>Bacteria</taxon>
        <taxon>Pseudomonadati</taxon>
        <taxon>Pseudomonadota</taxon>
        <taxon>Betaproteobacteria</taxon>
        <taxon>Burkholderiales</taxon>
        <taxon>Oxalobacteraceae</taxon>
        <taxon>Undibacterium</taxon>
    </lineage>
</organism>
<evidence type="ECO:0000259" key="4">
    <source>
        <dbReference type="SMART" id="SM00470"/>
    </source>
</evidence>
<dbReference type="Gene3D" id="3.90.1530.30">
    <property type="match status" value="1"/>
</dbReference>
<dbReference type="SUPFAM" id="SSF109709">
    <property type="entry name" value="KorB DNA-binding domain-like"/>
    <property type="match status" value="1"/>
</dbReference>
<sequence length="604" mass="66997">MVAKKKSAVAAADPVIVVDELVIDQGTFAVIPLDQIRISKTNRKHFNALKMTELAASIKEIGVAQPILIRPVTPTAEEPQIYEVVAGERRFRGSQMAGRTTIPAMIRILTDLQAAKIQIFENLHREDPHELEEALGYQALMLSHGYSADQLVTELKKSRSYIYSRLKLCSLAAPLHDPFLDGKIDASTALLLARIPVPDLQVQAYKEIVKPSFKNEPLTVREAQTHIRNRYMLDLTDAIFDIKSATLTDAPACGKCPKRTGNQPEVFPDINPDLCTDPDCFANKIGASVENQVRQYERKNIPVFRGEEFAESLQAARNGNGEYVIDATWITAFARHHKTSTSKQAIGMVLSQDQLGEPVAYALYSSNKFTPFYDKHHVQAELEKAGYCDNLMQAFDKTAASHADVYAPEQQATTPAADVVIGGATLSAKPNDAYIEKCQREDAAKAESVKEEQFRVALYKRIRLTGFNYLNVESLREIVKNLLTFFVIPDDVLVDLYPFGSSSNEAICTYIDQSDKDTVLNIMLDLLLGGALRVHYHLSYTREDSRILSGIAKAEGIDIDQFRADLEKPVDATPVKRPTLSLKKKPSPSAAWPFPTQKESAGAA</sequence>
<keyword evidence="2" id="KW-0159">Chromosome partition</keyword>
<dbReference type="EMBL" id="JACOFT010000002">
    <property type="protein sequence ID" value="MBC3811364.1"/>
    <property type="molecule type" value="Genomic_DNA"/>
</dbReference>
<dbReference type="InterPro" id="IPR036086">
    <property type="entry name" value="ParB/Sulfiredoxin_sf"/>
</dbReference>
<dbReference type="PANTHER" id="PTHR33375:SF1">
    <property type="entry name" value="CHROMOSOME-PARTITIONING PROTEIN PARB-RELATED"/>
    <property type="match status" value="1"/>
</dbReference>